<reference evidence="2 3" key="1">
    <citation type="journal article" date="2023" name="J. Hered.">
        <title>Chromosome-level genome of the wood stork (Mycteria americana) provides insight into avian chromosome evolution.</title>
        <authorList>
            <person name="Flamio R. Jr."/>
            <person name="Ramstad K.M."/>
        </authorList>
    </citation>
    <scope>NUCLEOTIDE SEQUENCE [LARGE SCALE GENOMIC DNA]</scope>
    <source>
        <strain evidence="2">JAX WOST 10</strain>
    </source>
</reference>
<feature type="compositionally biased region" description="Basic and acidic residues" evidence="1">
    <location>
        <begin position="44"/>
        <end position="57"/>
    </location>
</feature>
<protein>
    <submittedName>
        <fullName evidence="2">Uncharacterized protein</fullName>
    </submittedName>
</protein>
<organism evidence="2 3">
    <name type="scientific">Mycteria americana</name>
    <name type="common">Wood stork</name>
    <dbReference type="NCBI Taxonomy" id="33587"/>
    <lineage>
        <taxon>Eukaryota</taxon>
        <taxon>Metazoa</taxon>
        <taxon>Chordata</taxon>
        <taxon>Craniata</taxon>
        <taxon>Vertebrata</taxon>
        <taxon>Euteleostomi</taxon>
        <taxon>Archelosauria</taxon>
        <taxon>Archosauria</taxon>
        <taxon>Dinosauria</taxon>
        <taxon>Saurischia</taxon>
        <taxon>Theropoda</taxon>
        <taxon>Coelurosauria</taxon>
        <taxon>Aves</taxon>
        <taxon>Neognathae</taxon>
        <taxon>Neoaves</taxon>
        <taxon>Aequornithes</taxon>
        <taxon>Ciconiiformes</taxon>
        <taxon>Ciconiidae</taxon>
        <taxon>Mycteria</taxon>
    </lineage>
</organism>
<evidence type="ECO:0000313" key="3">
    <source>
        <dbReference type="Proteomes" id="UP001333110"/>
    </source>
</evidence>
<dbReference type="EMBL" id="JAUNZN010000001">
    <property type="protein sequence ID" value="KAK4830677.1"/>
    <property type="molecule type" value="Genomic_DNA"/>
</dbReference>
<proteinExistence type="predicted"/>
<evidence type="ECO:0000256" key="1">
    <source>
        <dbReference type="SAM" id="MobiDB-lite"/>
    </source>
</evidence>
<sequence length="271" mass="30911">MTACSCFTISQALGRHTWSPGPSSELPVLGREKHGHTGASPVKGHKDDEGTGASDDKKQWGQIELQDAFKCEKKLLYCKGVETLDHIAQRGCGVSILRDIQNLTGDVCINCIEDRGINNQAHAFHHNKLSHKDFRLFIIDWHNDNGEKVPLGKINAIRTAESKSVFNRLYTLMYTLDVKNMPLTEVFQGKSTYSYTCSRFFRSWGWRDVLYIPRCWLSNNGAEYIIIRGIHIFSPEVSRSNDPFVTFRYHELLPHKNLWGLTVNRKNGNQD</sequence>
<name>A0AAN7PEX5_MYCAM</name>
<dbReference type="AlphaFoldDB" id="A0AAN7PEX5"/>
<evidence type="ECO:0000313" key="2">
    <source>
        <dbReference type="EMBL" id="KAK4830677.1"/>
    </source>
</evidence>
<feature type="region of interest" description="Disordered" evidence="1">
    <location>
        <begin position="18"/>
        <end position="57"/>
    </location>
</feature>
<comment type="caution">
    <text evidence="2">The sequence shown here is derived from an EMBL/GenBank/DDBJ whole genome shotgun (WGS) entry which is preliminary data.</text>
</comment>
<keyword evidence="3" id="KW-1185">Reference proteome</keyword>
<dbReference type="Proteomes" id="UP001333110">
    <property type="component" value="Unassembled WGS sequence"/>
</dbReference>
<accession>A0AAN7PEX5</accession>
<gene>
    <name evidence="2" type="ORF">QYF61_012846</name>
</gene>